<dbReference type="GO" id="GO:0000160">
    <property type="term" value="P:phosphorelay signal transduction system"/>
    <property type="evidence" value="ECO:0007669"/>
    <property type="project" value="InterPro"/>
</dbReference>
<dbReference type="InterPro" id="IPR011006">
    <property type="entry name" value="CheY-like_superfamily"/>
</dbReference>
<dbReference type="AlphaFoldDB" id="A0A853IGH3"/>
<dbReference type="RefSeq" id="WP_180571618.1">
    <property type="nucleotide sequence ID" value="NZ_JACCKB010000112.1"/>
</dbReference>
<dbReference type="Proteomes" id="UP000569732">
    <property type="component" value="Unassembled WGS sequence"/>
</dbReference>
<dbReference type="Pfam" id="PF00072">
    <property type="entry name" value="Response_reg"/>
    <property type="match status" value="1"/>
</dbReference>
<dbReference type="InterPro" id="IPR001789">
    <property type="entry name" value="Sig_transdc_resp-reg_receiver"/>
</dbReference>
<feature type="modified residue" description="4-aspartylphosphate" evidence="2">
    <location>
        <position position="59"/>
    </location>
</feature>
<dbReference type="PANTHER" id="PTHR45566:SF2">
    <property type="entry name" value="NARL SUBFAMILY"/>
    <property type="match status" value="1"/>
</dbReference>
<dbReference type="PROSITE" id="PS50110">
    <property type="entry name" value="RESPONSE_REGULATORY"/>
    <property type="match status" value="1"/>
</dbReference>
<dbReference type="InterPro" id="IPR058245">
    <property type="entry name" value="NreC/VraR/RcsB-like_REC"/>
</dbReference>
<keyword evidence="5" id="KW-1185">Reference proteome</keyword>
<dbReference type="SUPFAM" id="SSF52172">
    <property type="entry name" value="CheY-like"/>
    <property type="match status" value="1"/>
</dbReference>
<evidence type="ECO:0000256" key="2">
    <source>
        <dbReference type="PROSITE-ProRule" id="PRU00169"/>
    </source>
</evidence>
<gene>
    <name evidence="4" type="ORF">H0A36_26850</name>
</gene>
<evidence type="ECO:0000313" key="4">
    <source>
        <dbReference type="EMBL" id="NYZ69638.1"/>
    </source>
</evidence>
<dbReference type="EMBL" id="JACCKB010000112">
    <property type="protein sequence ID" value="NYZ69638.1"/>
    <property type="molecule type" value="Genomic_DNA"/>
</dbReference>
<accession>A0A853IGH3</accession>
<keyword evidence="2" id="KW-0597">Phosphoprotein</keyword>
<name>A0A853IGH3_9GAMM</name>
<evidence type="ECO:0000256" key="1">
    <source>
        <dbReference type="ARBA" id="ARBA00023125"/>
    </source>
</evidence>
<comment type="caution">
    <text evidence="4">The sequence shown here is derived from an EMBL/GenBank/DDBJ whole genome shotgun (WGS) entry which is preliminary data.</text>
</comment>
<dbReference type="PANTHER" id="PTHR45566">
    <property type="entry name" value="HTH-TYPE TRANSCRIPTIONAL REGULATOR YHJB-RELATED"/>
    <property type="match status" value="1"/>
</dbReference>
<evidence type="ECO:0000313" key="5">
    <source>
        <dbReference type="Proteomes" id="UP000569732"/>
    </source>
</evidence>
<proteinExistence type="predicted"/>
<organism evidence="4 5">
    <name type="scientific">Spartinivicinus marinus</name>
    <dbReference type="NCBI Taxonomy" id="2994442"/>
    <lineage>
        <taxon>Bacteria</taxon>
        <taxon>Pseudomonadati</taxon>
        <taxon>Pseudomonadota</taxon>
        <taxon>Gammaproteobacteria</taxon>
        <taxon>Oceanospirillales</taxon>
        <taxon>Zooshikellaceae</taxon>
        <taxon>Spartinivicinus</taxon>
    </lineage>
</organism>
<dbReference type="GO" id="GO:0003677">
    <property type="term" value="F:DNA binding"/>
    <property type="evidence" value="ECO:0007669"/>
    <property type="project" value="UniProtKB-KW"/>
</dbReference>
<dbReference type="SUPFAM" id="SSF46894">
    <property type="entry name" value="C-terminal effector domain of the bipartite response regulators"/>
    <property type="match status" value="1"/>
</dbReference>
<dbReference type="CDD" id="cd17535">
    <property type="entry name" value="REC_NarL-like"/>
    <property type="match status" value="1"/>
</dbReference>
<evidence type="ECO:0000259" key="3">
    <source>
        <dbReference type="PROSITE" id="PS50110"/>
    </source>
</evidence>
<reference evidence="4 5" key="1">
    <citation type="submission" date="2020-07" db="EMBL/GenBank/DDBJ databases">
        <title>Endozoicomonas sp. nov., isolated from sediment.</title>
        <authorList>
            <person name="Gu T."/>
        </authorList>
    </citation>
    <scope>NUCLEOTIDE SEQUENCE [LARGE SCALE GENOMIC DNA]</scope>
    <source>
        <strain evidence="4 5">SM1973</strain>
    </source>
</reference>
<dbReference type="Gene3D" id="3.40.50.2300">
    <property type="match status" value="1"/>
</dbReference>
<protein>
    <submittedName>
        <fullName evidence="4">Response regulator transcription factor</fullName>
    </submittedName>
</protein>
<keyword evidence="1" id="KW-0238">DNA-binding</keyword>
<dbReference type="InterPro" id="IPR051015">
    <property type="entry name" value="EvgA-like"/>
</dbReference>
<dbReference type="GO" id="GO:0006355">
    <property type="term" value="P:regulation of DNA-templated transcription"/>
    <property type="evidence" value="ECO:0007669"/>
    <property type="project" value="InterPro"/>
</dbReference>
<dbReference type="SMART" id="SM00448">
    <property type="entry name" value="REC"/>
    <property type="match status" value="1"/>
</dbReference>
<dbReference type="InterPro" id="IPR016032">
    <property type="entry name" value="Sig_transdc_resp-reg_C-effctor"/>
</dbReference>
<sequence>MKPINVFIADDHEIVRTGLTELLNNYVGDFSINIVGSASNVDELTKNAKRKNIDIFITDLGFEGTKGDVGIIQKILDINRKAKIVVFSMRNKTPTIIGCYRLGAKGYVSKSADSGLILDAIQTVHSGEKYFMPGVLEKVGLSSLYDPLEKLDDREKTIFLSLAQNIDISDVAQELNISEKTIQNIITQKIKPVLGVSRSGFRDCAIRMGLIDDF</sequence>
<feature type="domain" description="Response regulatory" evidence="3">
    <location>
        <begin position="5"/>
        <end position="125"/>
    </location>
</feature>